<dbReference type="VEuPathDB" id="TriTrypDB:Lsey_0273_0010"/>
<dbReference type="OMA" id="RDIAYHH"/>
<protein>
    <submittedName>
        <fullName evidence="4">Putative lipoate-protein ligase-like lipoyl ligase putative lipoyltransferase</fullName>
    </submittedName>
</protein>
<dbReference type="EMBL" id="LJSK01000273">
    <property type="protein sequence ID" value="KPI84272.1"/>
    <property type="molecule type" value="Genomic_DNA"/>
</dbReference>
<dbReference type="UniPathway" id="UPA00537">
    <property type="reaction ID" value="UER00595"/>
</dbReference>
<dbReference type="Gene3D" id="3.30.930.10">
    <property type="entry name" value="Bira Bifunctional Protein, Domain 2"/>
    <property type="match status" value="1"/>
</dbReference>
<evidence type="ECO:0000313" key="4">
    <source>
        <dbReference type="EMBL" id="KPI84272.1"/>
    </source>
</evidence>
<dbReference type="GO" id="GO:0017118">
    <property type="term" value="F:lipoyltransferase activity"/>
    <property type="evidence" value="ECO:0007669"/>
    <property type="project" value="TreeGrafter"/>
</dbReference>
<dbReference type="GO" id="GO:0016874">
    <property type="term" value="F:ligase activity"/>
    <property type="evidence" value="ECO:0007669"/>
    <property type="project" value="UniProtKB-KW"/>
</dbReference>
<comment type="caution">
    <text evidence="4">The sequence shown here is derived from an EMBL/GenBank/DDBJ whole genome shotgun (WGS) entry which is preliminary data.</text>
</comment>
<dbReference type="AlphaFoldDB" id="A0A0N1I310"/>
<keyword evidence="4" id="KW-0436">Ligase</keyword>
<gene>
    <name evidence="4" type="ORF">ABL78_6663</name>
</gene>
<evidence type="ECO:0000256" key="1">
    <source>
        <dbReference type="ARBA" id="ARBA00005085"/>
    </source>
</evidence>
<dbReference type="CDD" id="cd16443">
    <property type="entry name" value="LplA"/>
    <property type="match status" value="1"/>
</dbReference>
<evidence type="ECO:0000259" key="3">
    <source>
        <dbReference type="PROSITE" id="PS51733"/>
    </source>
</evidence>
<dbReference type="PANTHER" id="PTHR12561">
    <property type="entry name" value="LIPOATE-PROTEIN LIGASE"/>
    <property type="match status" value="1"/>
</dbReference>
<dbReference type="InterPro" id="IPR004562">
    <property type="entry name" value="LipoylTrfase_LipoateP_Ligase"/>
</dbReference>
<dbReference type="Pfam" id="PF21948">
    <property type="entry name" value="LplA-B_cat"/>
    <property type="match status" value="1"/>
</dbReference>
<dbReference type="GO" id="GO:0005737">
    <property type="term" value="C:cytoplasm"/>
    <property type="evidence" value="ECO:0007669"/>
    <property type="project" value="TreeGrafter"/>
</dbReference>
<evidence type="ECO:0000313" key="5">
    <source>
        <dbReference type="Proteomes" id="UP000038009"/>
    </source>
</evidence>
<proteinExistence type="inferred from homology"/>
<keyword evidence="5" id="KW-1185">Reference proteome</keyword>
<organism evidence="4 5">
    <name type="scientific">Leptomonas seymouri</name>
    <dbReference type="NCBI Taxonomy" id="5684"/>
    <lineage>
        <taxon>Eukaryota</taxon>
        <taxon>Discoba</taxon>
        <taxon>Euglenozoa</taxon>
        <taxon>Kinetoplastea</taxon>
        <taxon>Metakinetoplastina</taxon>
        <taxon>Trypanosomatida</taxon>
        <taxon>Trypanosomatidae</taxon>
        <taxon>Leishmaniinae</taxon>
        <taxon>Leptomonas</taxon>
    </lineage>
</organism>
<sequence length="512" mass="55986">MWQTQRRCYRVVRTSLGAFLQANASLQKDAAAALHSSTALVAADTNSNSIYENLAAEEALIRGLSLEEHQCVLLYYVNRPCVVVGRNQNIFQEVSLRRATQDGVDVARRASGGGAVFHDLQNLCLSFLTHRSRYAPMKTIQLVRLGLSAAYGVDPARITTTDRYDLFLDKKKITGSAMRVQRDIAYHHCTLLVNTPLALLGRYLHPEGDYAGFQTTSVGSVRSPVTTLTESGCTPPVPSAMDMVKANMTDFFFSQGGRVLNAASPWDMDIEELRRDFAATRTAYASCPLYSLDVRTAVKEDLPFVEGEGRRYACGDAVTLGEAVRRAGSKAWAYAMPPFTSTVGVSKDEFQSCLCGLPTWADVVRLASLTERELLHELTQVLFTENEAGQQPSSVLQLRTTVDRRSVTRFEALMLNGGGAPSSETAPEAPVEWLSRFFSSLLVGSPCDTPIGGVEAVGDASVLVQGFLHEVGTAAPDLPDLARDASVLMLVKVLLTIWREKNVFDVCRGVRE</sequence>
<feature type="domain" description="BPL/LPL catalytic" evidence="3">
    <location>
        <begin position="67"/>
        <end position="237"/>
    </location>
</feature>
<comment type="similarity">
    <text evidence="2">Belongs to the LplA family.</text>
</comment>
<accession>A0A0N1I310</accession>
<name>A0A0N1I310_LEPSE</name>
<dbReference type="InterPro" id="IPR045864">
    <property type="entry name" value="aa-tRNA-synth_II/BPL/LPL"/>
</dbReference>
<dbReference type="OrthoDB" id="201621at2759"/>
<dbReference type="GO" id="GO:0009249">
    <property type="term" value="P:protein lipoylation"/>
    <property type="evidence" value="ECO:0007669"/>
    <property type="project" value="InterPro"/>
</dbReference>
<dbReference type="InterPro" id="IPR004143">
    <property type="entry name" value="BPL_LPL_catalytic"/>
</dbReference>
<keyword evidence="4" id="KW-0808">Transferase</keyword>
<comment type="pathway">
    <text evidence="1">Protein modification; protein lipoylation via exogenous pathway; protein N(6)-(lipoyl)lysine from lipoate: step 2/2.</text>
</comment>
<dbReference type="PROSITE" id="PS51733">
    <property type="entry name" value="BPL_LPL_CATALYTIC"/>
    <property type="match status" value="1"/>
</dbReference>
<reference evidence="4 5" key="1">
    <citation type="journal article" date="2015" name="PLoS Pathog.">
        <title>Leptomonas seymouri: Adaptations to the Dixenous Life Cycle Analyzed by Genome Sequencing, Transcriptome Profiling and Co-infection with Leishmania donovani.</title>
        <authorList>
            <person name="Kraeva N."/>
            <person name="Butenko A."/>
            <person name="Hlavacova J."/>
            <person name="Kostygov A."/>
            <person name="Myskova J."/>
            <person name="Grybchuk D."/>
            <person name="Lestinova T."/>
            <person name="Votypka J."/>
            <person name="Volf P."/>
            <person name="Opperdoes F."/>
            <person name="Flegontov P."/>
            <person name="Lukes J."/>
            <person name="Yurchenko V."/>
        </authorList>
    </citation>
    <scope>NUCLEOTIDE SEQUENCE [LARGE SCALE GENOMIC DNA]</scope>
    <source>
        <strain evidence="4 5">ATCC 30220</strain>
    </source>
</reference>
<dbReference type="SUPFAM" id="SSF55681">
    <property type="entry name" value="Class II aaRS and biotin synthetases"/>
    <property type="match status" value="1"/>
</dbReference>
<evidence type="ECO:0000256" key="2">
    <source>
        <dbReference type="ARBA" id="ARBA00008242"/>
    </source>
</evidence>
<dbReference type="Proteomes" id="UP000038009">
    <property type="component" value="Unassembled WGS sequence"/>
</dbReference>
<dbReference type="PANTHER" id="PTHR12561:SF3">
    <property type="entry name" value="LIPOYLTRANSFERASE 1, MITOCHONDRIAL"/>
    <property type="match status" value="1"/>
</dbReference>